<evidence type="ECO:0000313" key="1">
    <source>
        <dbReference type="EMBL" id="MBD2544463.1"/>
    </source>
</evidence>
<dbReference type="Proteomes" id="UP000641954">
    <property type="component" value="Unassembled WGS sequence"/>
</dbReference>
<dbReference type="EMBL" id="JACJSK010000013">
    <property type="protein sequence ID" value="MBD2544463.1"/>
    <property type="molecule type" value="Genomic_DNA"/>
</dbReference>
<name>A0ABR8ECL8_9CYAN</name>
<evidence type="ECO:0000313" key="2">
    <source>
        <dbReference type="Proteomes" id="UP000641954"/>
    </source>
</evidence>
<keyword evidence="2" id="KW-1185">Reference proteome</keyword>
<proteinExistence type="predicted"/>
<accession>A0ABR8ECL8</accession>
<gene>
    <name evidence="1" type="ORF">H6G72_11565</name>
</gene>
<protein>
    <submittedName>
        <fullName evidence="1">Uncharacterized protein</fullName>
    </submittedName>
</protein>
<reference evidence="1 2" key="1">
    <citation type="journal article" date="2020" name="ISME J.">
        <title>Comparative genomics reveals insights into cyanobacterial evolution and habitat adaptation.</title>
        <authorList>
            <person name="Chen M.Y."/>
            <person name="Teng W.K."/>
            <person name="Zhao L."/>
            <person name="Hu C.X."/>
            <person name="Zhou Y.K."/>
            <person name="Han B.P."/>
            <person name="Song L.R."/>
            <person name="Shu W.S."/>
        </authorList>
    </citation>
    <scope>NUCLEOTIDE SEQUENCE [LARGE SCALE GENOMIC DNA]</scope>
    <source>
        <strain evidence="1 2">FACHB-1370</strain>
    </source>
</reference>
<sequence>MILWLIQTFILSQERLATDWQRMGLGNGLATDGAWQRIGGYFIFG</sequence>
<comment type="caution">
    <text evidence="1">The sequence shown here is derived from an EMBL/GenBank/DDBJ whole genome shotgun (WGS) entry which is preliminary data.</text>
</comment>
<dbReference type="RefSeq" id="WP_190878451.1">
    <property type="nucleotide sequence ID" value="NZ_JACJSK010000013.1"/>
</dbReference>
<organism evidence="1 2">
    <name type="scientific">Planktothricoides raciborskii FACHB-1370</name>
    <dbReference type="NCBI Taxonomy" id="2949576"/>
    <lineage>
        <taxon>Bacteria</taxon>
        <taxon>Bacillati</taxon>
        <taxon>Cyanobacteriota</taxon>
        <taxon>Cyanophyceae</taxon>
        <taxon>Oscillatoriophycideae</taxon>
        <taxon>Oscillatoriales</taxon>
        <taxon>Oscillatoriaceae</taxon>
        <taxon>Planktothricoides</taxon>
    </lineage>
</organism>